<evidence type="ECO:0000313" key="1">
    <source>
        <dbReference type="EMBL" id="CAB4686574.1"/>
    </source>
</evidence>
<protein>
    <submittedName>
        <fullName evidence="1">Unannotated protein</fullName>
    </submittedName>
</protein>
<organism evidence="1">
    <name type="scientific">freshwater metagenome</name>
    <dbReference type="NCBI Taxonomy" id="449393"/>
    <lineage>
        <taxon>unclassified sequences</taxon>
        <taxon>metagenomes</taxon>
        <taxon>ecological metagenomes</taxon>
    </lineage>
</organism>
<reference evidence="1" key="1">
    <citation type="submission" date="2020-05" db="EMBL/GenBank/DDBJ databases">
        <authorList>
            <person name="Chiriac C."/>
            <person name="Salcher M."/>
            <person name="Ghai R."/>
            <person name="Kavagutti S V."/>
        </authorList>
    </citation>
    <scope>NUCLEOTIDE SEQUENCE</scope>
</reference>
<proteinExistence type="predicted"/>
<name>A0A6J6NP67_9ZZZZ</name>
<dbReference type="EMBL" id="CAFBQH010000058">
    <property type="protein sequence ID" value="CAB5051380.1"/>
    <property type="molecule type" value="Genomic_DNA"/>
</dbReference>
<sequence length="52" mass="5592">MVADTVYVLPNDWTAAATGVARAKDAMTATAEITDPNRWENAFITTSLFEGS</sequence>
<evidence type="ECO:0000313" key="2">
    <source>
        <dbReference type="EMBL" id="CAB5051380.1"/>
    </source>
</evidence>
<dbReference type="EMBL" id="CAEZXA010000181">
    <property type="protein sequence ID" value="CAB4686574.1"/>
    <property type="molecule type" value="Genomic_DNA"/>
</dbReference>
<dbReference type="AlphaFoldDB" id="A0A6J6NP67"/>
<accession>A0A6J6NP67</accession>
<gene>
    <name evidence="1" type="ORF">UFOPK2334_01489</name>
    <name evidence="2" type="ORF">UFOPK4293_01020</name>
</gene>